<protein>
    <recommendedName>
        <fullName evidence="8">NB-ARC domain-containing protein</fullName>
    </recommendedName>
</protein>
<dbReference type="InterPro" id="IPR056789">
    <property type="entry name" value="LRR_R13L1-DRL21"/>
</dbReference>
<dbReference type="InterPro" id="IPR042197">
    <property type="entry name" value="Apaf_helical"/>
</dbReference>
<dbReference type="PRINTS" id="PR00364">
    <property type="entry name" value="DISEASERSIST"/>
</dbReference>
<reference evidence="6 7" key="1">
    <citation type="submission" date="2024-02" db="EMBL/GenBank/DDBJ databases">
        <title>High-quality chromosome-scale genome assembly of Pensacola bahiagrass (Paspalum notatum Flugge var. saurae).</title>
        <authorList>
            <person name="Vega J.M."/>
            <person name="Podio M."/>
            <person name="Orjuela J."/>
            <person name="Siena L.A."/>
            <person name="Pessino S.C."/>
            <person name="Combes M.C."/>
            <person name="Mariac C."/>
            <person name="Albertini E."/>
            <person name="Pupilli F."/>
            <person name="Ortiz J.P.A."/>
            <person name="Leblanc O."/>
        </authorList>
    </citation>
    <scope>NUCLEOTIDE SEQUENCE [LARGE SCALE GENOMIC DNA]</scope>
    <source>
        <strain evidence="6">R1</strain>
        <tissue evidence="6">Leaf</tissue>
    </source>
</reference>
<keyword evidence="2" id="KW-0611">Plant defense</keyword>
<dbReference type="Gene3D" id="3.80.10.10">
    <property type="entry name" value="Ribonuclease Inhibitor"/>
    <property type="match status" value="1"/>
</dbReference>
<dbReference type="Proteomes" id="UP001341281">
    <property type="component" value="Chromosome 08"/>
</dbReference>
<dbReference type="SUPFAM" id="SSF52058">
    <property type="entry name" value="L domain-like"/>
    <property type="match status" value="1"/>
</dbReference>
<organism evidence="6 7">
    <name type="scientific">Paspalum notatum var. saurae</name>
    <dbReference type="NCBI Taxonomy" id="547442"/>
    <lineage>
        <taxon>Eukaryota</taxon>
        <taxon>Viridiplantae</taxon>
        <taxon>Streptophyta</taxon>
        <taxon>Embryophyta</taxon>
        <taxon>Tracheophyta</taxon>
        <taxon>Spermatophyta</taxon>
        <taxon>Magnoliopsida</taxon>
        <taxon>Liliopsida</taxon>
        <taxon>Poales</taxon>
        <taxon>Poaceae</taxon>
        <taxon>PACMAD clade</taxon>
        <taxon>Panicoideae</taxon>
        <taxon>Andropogonodae</taxon>
        <taxon>Paspaleae</taxon>
        <taxon>Paspalinae</taxon>
        <taxon>Paspalum</taxon>
    </lineage>
</organism>
<dbReference type="EMBL" id="CP144752">
    <property type="protein sequence ID" value="WVZ88186.1"/>
    <property type="molecule type" value="Genomic_DNA"/>
</dbReference>
<name>A0AAQ3UAJ5_PASNO</name>
<keyword evidence="1" id="KW-0677">Repeat</keyword>
<feature type="domain" description="Disease resistance protein winged helix" evidence="4">
    <location>
        <begin position="137"/>
        <end position="203"/>
    </location>
</feature>
<feature type="domain" description="R13L1/DRL21-like LRR repeat region" evidence="5">
    <location>
        <begin position="474"/>
        <end position="555"/>
    </location>
</feature>
<evidence type="ECO:0008006" key="8">
    <source>
        <dbReference type="Google" id="ProtNLM"/>
    </source>
</evidence>
<evidence type="ECO:0000256" key="1">
    <source>
        <dbReference type="ARBA" id="ARBA00022737"/>
    </source>
</evidence>
<dbReference type="GO" id="GO:0043531">
    <property type="term" value="F:ADP binding"/>
    <property type="evidence" value="ECO:0007669"/>
    <property type="project" value="InterPro"/>
</dbReference>
<evidence type="ECO:0000259" key="3">
    <source>
        <dbReference type="Pfam" id="PF00931"/>
    </source>
</evidence>
<dbReference type="AlphaFoldDB" id="A0AAQ3UAJ5"/>
<proteinExistence type="predicted"/>
<dbReference type="GO" id="GO:0098542">
    <property type="term" value="P:defense response to other organism"/>
    <property type="evidence" value="ECO:0007669"/>
    <property type="project" value="TreeGrafter"/>
</dbReference>
<dbReference type="InterPro" id="IPR032675">
    <property type="entry name" value="LRR_dom_sf"/>
</dbReference>
<dbReference type="SUPFAM" id="SSF52540">
    <property type="entry name" value="P-loop containing nucleoside triphosphate hydrolases"/>
    <property type="match status" value="1"/>
</dbReference>
<keyword evidence="7" id="KW-1185">Reference proteome</keyword>
<dbReference type="InterPro" id="IPR001611">
    <property type="entry name" value="Leu-rich_rpt"/>
</dbReference>
<dbReference type="Pfam" id="PF23559">
    <property type="entry name" value="WHD_DRP"/>
    <property type="match status" value="1"/>
</dbReference>
<gene>
    <name evidence="6" type="ORF">U9M48_034733</name>
</gene>
<evidence type="ECO:0000313" key="6">
    <source>
        <dbReference type="EMBL" id="WVZ88186.1"/>
    </source>
</evidence>
<feature type="domain" description="NB-ARC" evidence="3">
    <location>
        <begin position="5"/>
        <end position="60"/>
    </location>
</feature>
<accession>A0AAQ3UAJ5</accession>
<dbReference type="InterPro" id="IPR027417">
    <property type="entry name" value="P-loop_NTPase"/>
</dbReference>
<dbReference type="Pfam" id="PF00560">
    <property type="entry name" value="LRR_1"/>
    <property type="match status" value="1"/>
</dbReference>
<dbReference type="Gene3D" id="1.10.8.430">
    <property type="entry name" value="Helical domain of apoptotic protease-activating factors"/>
    <property type="match status" value="1"/>
</dbReference>
<dbReference type="InterPro" id="IPR002182">
    <property type="entry name" value="NB-ARC"/>
</dbReference>
<evidence type="ECO:0000259" key="5">
    <source>
        <dbReference type="Pfam" id="PF25019"/>
    </source>
</evidence>
<dbReference type="InterPro" id="IPR036388">
    <property type="entry name" value="WH-like_DNA-bd_sf"/>
</dbReference>
<evidence type="ECO:0000313" key="7">
    <source>
        <dbReference type="Proteomes" id="UP001341281"/>
    </source>
</evidence>
<dbReference type="PANTHER" id="PTHR23155">
    <property type="entry name" value="DISEASE RESISTANCE PROTEIN RP"/>
    <property type="match status" value="1"/>
</dbReference>
<evidence type="ECO:0000259" key="4">
    <source>
        <dbReference type="Pfam" id="PF23559"/>
    </source>
</evidence>
<dbReference type="Gene3D" id="1.10.10.10">
    <property type="entry name" value="Winged helix-like DNA-binding domain superfamily/Winged helix DNA-binding domain"/>
    <property type="match status" value="1"/>
</dbReference>
<evidence type="ECO:0000256" key="2">
    <source>
        <dbReference type="ARBA" id="ARBA00022821"/>
    </source>
</evidence>
<sequence>MLDRVSDALGRIHGIFEGGAPGSKILLTTRNRKVGEVVGSRNQLDLPFLSQDDSWQLFQQSLRLEKKIVEKCGGVPLAIKALASALHGKERIEEWKSMRDSNLLAVEGKEHSVSACLMLSYFYLPFHLKECFTLCSLFPKGHWIDKEALIDQWIAHDMITADDGVDYLGVQWPQVLQLSCSNDVVEYVGRVRCKMHDLVHDLARSILDRQISLVPKEETSSTKSYRYFSLTEQPEKPVPKNCYKNTRAIYAHEGNDIIFEKAMKKARHLRSITVESIYSAMVPSTIFLATNLKYIHMSRLHCEALPESISDVWGLQALYVTNSRLVKFPESISKLQKLRTLNLSYCALVSNIPDAIGNCHMISSIDLSHCSSLEVLPNFTRRNRKLRVLRLGYTRLERLPSSITTLVNLECLDLQWCFNLVELHEGIGGLMKLQVLNLENCGRVRTMPVSIGQLSGLRSLDLFVVGEGEEYAGISKLGNMNRITGNLTIRGIDCVRDPSEAQQACLQQKTNLQRLMLVWNIFDVVRTGMEEAVLDGLEPPSAIQELYMLAHDGISVQYGRGVDGDRRGHR</sequence>
<dbReference type="Pfam" id="PF00931">
    <property type="entry name" value="NB-ARC"/>
    <property type="match status" value="1"/>
</dbReference>
<dbReference type="InterPro" id="IPR058922">
    <property type="entry name" value="WHD_DRP"/>
</dbReference>
<dbReference type="PANTHER" id="PTHR23155:SF1092">
    <property type="entry name" value="OS01G0536501 PROTEIN"/>
    <property type="match status" value="1"/>
</dbReference>
<dbReference type="InterPro" id="IPR044974">
    <property type="entry name" value="Disease_R_plants"/>
</dbReference>
<dbReference type="Pfam" id="PF25019">
    <property type="entry name" value="LRR_R13L1-DRL21"/>
    <property type="match status" value="1"/>
</dbReference>